<keyword evidence="7 10" id="KW-0472">Membrane</keyword>
<dbReference type="GO" id="GO:0045259">
    <property type="term" value="C:proton-transporting ATP synthase complex"/>
    <property type="evidence" value="ECO:0007669"/>
    <property type="project" value="UniProtKB-KW"/>
</dbReference>
<dbReference type="OrthoDB" id="9799969at2"/>
<dbReference type="InterPro" id="IPR001469">
    <property type="entry name" value="ATP_synth_F1_dsu/esu"/>
</dbReference>
<comment type="caution">
    <text evidence="13">The sequence shown here is derived from an EMBL/GenBank/DDBJ whole genome shotgun (WGS) entry which is preliminary data.</text>
</comment>
<dbReference type="Pfam" id="PF02823">
    <property type="entry name" value="ATP-synt_DE_N"/>
    <property type="match status" value="1"/>
</dbReference>
<dbReference type="EMBL" id="LCUJ01000002">
    <property type="protein sequence ID" value="OCL99615.1"/>
    <property type="molecule type" value="Genomic_DNA"/>
</dbReference>
<keyword evidence="9 10" id="KW-0066">ATP synthesis</keyword>
<evidence type="ECO:0000256" key="10">
    <source>
        <dbReference type="HAMAP-Rule" id="MF_00530"/>
    </source>
</evidence>
<keyword evidence="5 10" id="KW-1003">Cell membrane</keyword>
<evidence type="ECO:0000313" key="13">
    <source>
        <dbReference type="EMBL" id="OCL99615.1"/>
    </source>
</evidence>
<comment type="function">
    <text evidence="1 10">Produces ATP from ADP in the presence of a proton gradient across the membrane.</text>
</comment>
<evidence type="ECO:0000256" key="4">
    <source>
        <dbReference type="ARBA" id="ARBA00022448"/>
    </source>
</evidence>
<evidence type="ECO:0000256" key="11">
    <source>
        <dbReference type="RuleBase" id="RU003656"/>
    </source>
</evidence>
<feature type="domain" description="ATP synthase F1 complex delta/epsilon subunit N-terminal" evidence="12">
    <location>
        <begin position="4"/>
        <end position="82"/>
    </location>
</feature>
<dbReference type="STRING" id="544718.AAX25_00416"/>
<evidence type="ECO:0000256" key="8">
    <source>
        <dbReference type="ARBA" id="ARBA00023196"/>
    </source>
</evidence>
<evidence type="ECO:0000259" key="12">
    <source>
        <dbReference type="Pfam" id="PF02823"/>
    </source>
</evidence>
<dbReference type="CDD" id="cd12152">
    <property type="entry name" value="F1-ATPase_delta"/>
    <property type="match status" value="1"/>
</dbReference>
<dbReference type="PANTHER" id="PTHR13822">
    <property type="entry name" value="ATP SYNTHASE DELTA/EPSILON CHAIN"/>
    <property type="match status" value="1"/>
</dbReference>
<name>A0A1C0B7N0_9BACT</name>
<keyword evidence="10" id="KW-0375">Hydrogen ion transport</keyword>
<reference evidence="15" key="2">
    <citation type="submission" date="2015-05" db="EMBL/GenBank/DDBJ databases">
        <authorList>
            <person name="Rovetto F."/>
            <person name="Cocolin L."/>
            <person name="Illeghems K."/>
            <person name="Van Nieuwerburgh F."/>
            <person name="Houf K."/>
        </authorList>
    </citation>
    <scope>NUCLEOTIDE SEQUENCE [LARGE SCALE GENOMIC DNA]</scope>
    <source>
        <strain evidence="15">DU22</strain>
    </source>
</reference>
<keyword evidence="6 10" id="KW-0406">Ion transport</keyword>
<organism evidence="13 15">
    <name type="scientific">Aliarcobacter thereius</name>
    <dbReference type="NCBI Taxonomy" id="544718"/>
    <lineage>
        <taxon>Bacteria</taxon>
        <taxon>Pseudomonadati</taxon>
        <taxon>Campylobacterota</taxon>
        <taxon>Epsilonproteobacteria</taxon>
        <taxon>Campylobacterales</taxon>
        <taxon>Arcobacteraceae</taxon>
        <taxon>Aliarcobacter</taxon>
    </lineage>
</organism>
<evidence type="ECO:0000256" key="7">
    <source>
        <dbReference type="ARBA" id="ARBA00023136"/>
    </source>
</evidence>
<evidence type="ECO:0000256" key="3">
    <source>
        <dbReference type="ARBA" id="ARBA00005712"/>
    </source>
</evidence>
<evidence type="ECO:0000313" key="14">
    <source>
        <dbReference type="EMBL" id="TLS72995.1"/>
    </source>
</evidence>
<proteinExistence type="inferred from homology"/>
<dbReference type="Proteomes" id="UP000093281">
    <property type="component" value="Unassembled WGS sequence"/>
</dbReference>
<dbReference type="Proteomes" id="UP000308001">
    <property type="component" value="Unassembled WGS sequence"/>
</dbReference>
<comment type="similarity">
    <text evidence="3 10 11">Belongs to the ATPase epsilon chain family.</text>
</comment>
<dbReference type="GO" id="GO:0012505">
    <property type="term" value="C:endomembrane system"/>
    <property type="evidence" value="ECO:0007669"/>
    <property type="project" value="UniProtKB-SubCell"/>
</dbReference>
<accession>A0A1C0B7N0</accession>
<sequence>MDTMKLSIVTPSGSLFSGEIKSVTLPGKEGEFGVLPGHSSLVSTLSVGVIIIEKVDSTEAVAINWGHVKVDENSVDVLVDGAIALTSGKDSEIAKNIEAAKELVNSVKDTTISIASVEARINSFAL</sequence>
<comment type="subcellular location">
    <subcellularLocation>
        <location evidence="10">Cell membrane</location>
        <topology evidence="10">Peripheral membrane protein</topology>
    </subcellularLocation>
    <subcellularLocation>
        <location evidence="2">Endomembrane system</location>
        <topology evidence="2">Peripheral membrane protein</topology>
    </subcellularLocation>
</comment>
<dbReference type="GO" id="GO:0046933">
    <property type="term" value="F:proton-transporting ATP synthase activity, rotational mechanism"/>
    <property type="evidence" value="ECO:0007669"/>
    <property type="project" value="UniProtKB-UniRule"/>
</dbReference>
<dbReference type="EMBL" id="VBUF01000001">
    <property type="protein sequence ID" value="TLS72995.1"/>
    <property type="molecule type" value="Genomic_DNA"/>
</dbReference>
<dbReference type="InterPro" id="IPR020546">
    <property type="entry name" value="ATP_synth_F1_dsu/esu_N"/>
</dbReference>
<dbReference type="HAMAP" id="MF_00530">
    <property type="entry name" value="ATP_synth_epsil_bac"/>
    <property type="match status" value="1"/>
</dbReference>
<evidence type="ECO:0000256" key="2">
    <source>
        <dbReference type="ARBA" id="ARBA00004184"/>
    </source>
</evidence>
<dbReference type="PANTHER" id="PTHR13822:SF10">
    <property type="entry name" value="ATP SYNTHASE EPSILON CHAIN, CHLOROPLASTIC"/>
    <property type="match status" value="1"/>
</dbReference>
<evidence type="ECO:0000313" key="15">
    <source>
        <dbReference type="Proteomes" id="UP000093281"/>
    </source>
</evidence>
<evidence type="ECO:0000256" key="5">
    <source>
        <dbReference type="ARBA" id="ARBA00022475"/>
    </source>
</evidence>
<dbReference type="GO" id="GO:0005886">
    <property type="term" value="C:plasma membrane"/>
    <property type="evidence" value="ECO:0007669"/>
    <property type="project" value="UniProtKB-SubCell"/>
</dbReference>
<evidence type="ECO:0000256" key="6">
    <source>
        <dbReference type="ARBA" id="ARBA00023065"/>
    </source>
</evidence>
<dbReference type="GO" id="GO:0005524">
    <property type="term" value="F:ATP binding"/>
    <property type="evidence" value="ECO:0007669"/>
    <property type="project" value="UniProtKB-UniRule"/>
</dbReference>
<evidence type="ECO:0000256" key="1">
    <source>
        <dbReference type="ARBA" id="ARBA00003543"/>
    </source>
</evidence>
<reference evidence="14 16" key="3">
    <citation type="submission" date="2019-05" db="EMBL/GenBank/DDBJ databases">
        <title>Arcobacter cibarius and Arcobacter thereius providing challenges in identification an antibiotic susceptibility and Quinolone resistance.</title>
        <authorList>
            <person name="Busch A."/>
            <person name="Hanel I."/>
            <person name="Hotzel H."/>
            <person name="Tomaso H."/>
        </authorList>
    </citation>
    <scope>NUCLEOTIDE SEQUENCE [LARGE SCALE GENOMIC DNA]</scope>
    <source>
        <strain evidence="14 16">17CS1191_2</strain>
    </source>
</reference>
<keyword evidence="4 10" id="KW-0813">Transport</keyword>
<comment type="subunit">
    <text evidence="10 11">F-type ATPases have 2 components, CF(1) - the catalytic core - and CF(0) - the membrane proton channel. CF(1) has five subunits: alpha(3), beta(3), gamma(1), delta(1), epsilon(1). CF(0) has three main subunits: a, b and c.</text>
</comment>
<dbReference type="PATRIC" id="fig|544718.39.peg.665"/>
<evidence type="ECO:0000313" key="16">
    <source>
        <dbReference type="Proteomes" id="UP000308001"/>
    </source>
</evidence>
<protein>
    <recommendedName>
        <fullName evidence="10">ATP synthase epsilon chain</fullName>
    </recommendedName>
    <alternativeName>
        <fullName evidence="10">ATP synthase F1 sector epsilon subunit</fullName>
    </alternativeName>
    <alternativeName>
        <fullName evidence="10">F-ATPase epsilon subunit</fullName>
    </alternativeName>
</protein>
<dbReference type="AlphaFoldDB" id="A0A1C0B7N0"/>
<dbReference type="InterPro" id="IPR036771">
    <property type="entry name" value="ATPsynth_dsu/esu_N"/>
</dbReference>
<dbReference type="Gene3D" id="2.60.15.10">
    <property type="entry name" value="F0F1 ATP synthase delta/epsilon subunit, N-terminal"/>
    <property type="match status" value="1"/>
</dbReference>
<dbReference type="SUPFAM" id="SSF51344">
    <property type="entry name" value="Epsilon subunit of F1F0-ATP synthase N-terminal domain"/>
    <property type="match status" value="1"/>
</dbReference>
<gene>
    <name evidence="10 13" type="primary">atpC</name>
    <name evidence="13" type="ORF">AAX29_00660</name>
    <name evidence="14" type="ORF">FE246_00490</name>
</gene>
<dbReference type="RefSeq" id="WP_066171547.1">
    <property type="nucleotide sequence ID" value="NZ_LCUJ01000002.1"/>
</dbReference>
<dbReference type="NCBIfam" id="TIGR01216">
    <property type="entry name" value="ATP_synt_epsi"/>
    <property type="match status" value="1"/>
</dbReference>
<evidence type="ECO:0000256" key="9">
    <source>
        <dbReference type="ARBA" id="ARBA00023310"/>
    </source>
</evidence>
<reference evidence="13" key="1">
    <citation type="submission" date="2015-05" db="EMBL/GenBank/DDBJ databases">
        <authorList>
            <person name="Wang D.B."/>
            <person name="Wang M."/>
        </authorList>
    </citation>
    <scope>NUCLEOTIDE SEQUENCE [LARGE SCALE GENOMIC DNA]</scope>
    <source>
        <strain evidence="13">DU22</strain>
    </source>
</reference>
<keyword evidence="8 10" id="KW-0139">CF(1)</keyword>